<organism evidence="1">
    <name type="scientific">Brassica cretica</name>
    <name type="common">Mustard</name>
    <dbReference type="NCBI Taxonomy" id="69181"/>
    <lineage>
        <taxon>Eukaryota</taxon>
        <taxon>Viridiplantae</taxon>
        <taxon>Streptophyta</taxon>
        <taxon>Embryophyta</taxon>
        <taxon>Tracheophyta</taxon>
        <taxon>Spermatophyta</taxon>
        <taxon>Magnoliopsida</taxon>
        <taxon>eudicotyledons</taxon>
        <taxon>Gunneridae</taxon>
        <taxon>Pentapetalae</taxon>
        <taxon>rosids</taxon>
        <taxon>malvids</taxon>
        <taxon>Brassicales</taxon>
        <taxon>Brassicaceae</taxon>
        <taxon>Brassiceae</taxon>
        <taxon>Brassica</taxon>
    </lineage>
</organism>
<accession>A0A8S9GMU6</accession>
<proteinExistence type="predicted"/>
<protein>
    <submittedName>
        <fullName evidence="1">Uncharacterized protein</fullName>
    </submittedName>
</protein>
<dbReference type="AlphaFoldDB" id="A0A8S9GMU6"/>
<evidence type="ECO:0000313" key="1">
    <source>
        <dbReference type="EMBL" id="KAF2547213.1"/>
    </source>
</evidence>
<gene>
    <name evidence="1" type="ORF">F2Q70_00021875</name>
</gene>
<comment type="caution">
    <text evidence="1">The sequence shown here is derived from an EMBL/GenBank/DDBJ whole genome shotgun (WGS) entry which is preliminary data.</text>
</comment>
<reference evidence="1" key="1">
    <citation type="submission" date="2019-12" db="EMBL/GenBank/DDBJ databases">
        <title>Genome sequencing and annotation of Brassica cretica.</title>
        <authorList>
            <person name="Studholme D.J."/>
            <person name="Sarris P.F."/>
        </authorList>
    </citation>
    <scope>NUCLEOTIDE SEQUENCE</scope>
    <source>
        <strain evidence="1">PFS-102/07</strain>
        <tissue evidence="1">Leaf</tissue>
    </source>
</reference>
<dbReference type="EMBL" id="QGKY02001925">
    <property type="protein sequence ID" value="KAF2547213.1"/>
    <property type="molecule type" value="Genomic_DNA"/>
</dbReference>
<sequence>MGDLEISDDFGAFGRYLKQAPEMTIELDHRIGCTIPGSDTLVSEMRAVKGVFRAPSSSLSISGAALVA</sequence>
<name>A0A8S9GMU6_BRACR</name>